<evidence type="ECO:0008006" key="5">
    <source>
        <dbReference type="Google" id="ProtNLM"/>
    </source>
</evidence>
<evidence type="ECO:0000313" key="3">
    <source>
        <dbReference type="EMBL" id="KNC30219.1"/>
    </source>
</evidence>
<keyword evidence="4" id="KW-1185">Reference proteome</keyword>
<organism evidence="3 4">
    <name type="scientific">Lucilia cuprina</name>
    <name type="common">Green bottle fly</name>
    <name type="synonym">Australian sheep blowfly</name>
    <dbReference type="NCBI Taxonomy" id="7375"/>
    <lineage>
        <taxon>Eukaryota</taxon>
        <taxon>Metazoa</taxon>
        <taxon>Ecdysozoa</taxon>
        <taxon>Arthropoda</taxon>
        <taxon>Hexapoda</taxon>
        <taxon>Insecta</taxon>
        <taxon>Pterygota</taxon>
        <taxon>Neoptera</taxon>
        <taxon>Endopterygota</taxon>
        <taxon>Diptera</taxon>
        <taxon>Brachycera</taxon>
        <taxon>Muscomorpha</taxon>
        <taxon>Oestroidea</taxon>
        <taxon>Calliphoridae</taxon>
        <taxon>Luciliinae</taxon>
        <taxon>Lucilia</taxon>
    </lineage>
</organism>
<protein>
    <recommendedName>
        <fullName evidence="5">DUF4794 domain-containing protein</fullName>
    </recommendedName>
</protein>
<dbReference type="OMA" id="FYYVGAG"/>
<name>A0A0L0CFE4_LUCCU</name>
<evidence type="ECO:0000256" key="2">
    <source>
        <dbReference type="SAM" id="SignalP"/>
    </source>
</evidence>
<comment type="caution">
    <text evidence="3">The sequence shown here is derived from an EMBL/GenBank/DDBJ whole genome shotgun (WGS) entry which is preliminary data.</text>
</comment>
<reference evidence="3 4" key="1">
    <citation type="journal article" date="2015" name="Nat. Commun.">
        <title>Lucilia cuprina genome unlocks parasitic fly biology to underpin future interventions.</title>
        <authorList>
            <person name="Anstead C.A."/>
            <person name="Korhonen P.K."/>
            <person name="Young N.D."/>
            <person name="Hall R.S."/>
            <person name="Jex A.R."/>
            <person name="Murali S.C."/>
            <person name="Hughes D.S."/>
            <person name="Lee S.F."/>
            <person name="Perry T."/>
            <person name="Stroehlein A.J."/>
            <person name="Ansell B.R."/>
            <person name="Breugelmans B."/>
            <person name="Hofmann A."/>
            <person name="Qu J."/>
            <person name="Dugan S."/>
            <person name="Lee S.L."/>
            <person name="Chao H."/>
            <person name="Dinh H."/>
            <person name="Han Y."/>
            <person name="Doddapaneni H.V."/>
            <person name="Worley K.C."/>
            <person name="Muzny D.M."/>
            <person name="Ioannidis P."/>
            <person name="Waterhouse R.M."/>
            <person name="Zdobnov E.M."/>
            <person name="James P.J."/>
            <person name="Bagnall N.H."/>
            <person name="Kotze A.C."/>
            <person name="Gibbs R.A."/>
            <person name="Richards S."/>
            <person name="Batterham P."/>
            <person name="Gasser R.B."/>
        </authorList>
    </citation>
    <scope>NUCLEOTIDE SEQUENCE [LARGE SCALE GENOMIC DNA]</scope>
    <source>
        <strain evidence="3 4">LS</strain>
        <tissue evidence="3">Full body</tissue>
    </source>
</reference>
<feature type="compositionally biased region" description="Acidic residues" evidence="1">
    <location>
        <begin position="115"/>
        <end position="133"/>
    </location>
</feature>
<dbReference type="AlphaFoldDB" id="A0A0L0CFE4"/>
<gene>
    <name evidence="3" type="ORF">FF38_06980</name>
</gene>
<dbReference type="Proteomes" id="UP000037069">
    <property type="component" value="Unassembled WGS sequence"/>
</dbReference>
<evidence type="ECO:0000313" key="4">
    <source>
        <dbReference type="Proteomes" id="UP000037069"/>
    </source>
</evidence>
<dbReference type="OrthoDB" id="6750008at2759"/>
<evidence type="ECO:0000256" key="1">
    <source>
        <dbReference type="SAM" id="MobiDB-lite"/>
    </source>
</evidence>
<feature type="chain" id="PRO_5005536237" description="DUF4794 domain-containing protein" evidence="2">
    <location>
        <begin position="22"/>
        <end position="212"/>
    </location>
</feature>
<keyword evidence="2" id="KW-0732">Signal</keyword>
<proteinExistence type="predicted"/>
<feature type="signal peptide" evidence="2">
    <location>
        <begin position="1"/>
        <end position="21"/>
    </location>
</feature>
<feature type="region of interest" description="Disordered" evidence="1">
    <location>
        <begin position="41"/>
        <end position="162"/>
    </location>
</feature>
<dbReference type="PROSITE" id="PS51257">
    <property type="entry name" value="PROKAR_LIPOPROTEIN"/>
    <property type="match status" value="1"/>
</dbReference>
<accession>A0A0L0CFE4</accession>
<sequence length="212" mass="23677">MAQFKKISLIILVLAIVACSAEPARYHQRLAAKKLQPLRQRPAVQQKRVLARQEAVTPYPTADELKPEVPFEEGNQPDEVYGPPDETYGPPELDETPADQLPSEEAPEEFAPNPDAEEFQPAEEESVAPVEEEQVSRLTSRRKSNKKNISSRLVQKKKTQKSQRLVVAPAPVVAPAATVPVALPFATPYTAQSQQYFLLNQPFAYTAQYQAW</sequence>
<dbReference type="EMBL" id="JRES01000558">
    <property type="protein sequence ID" value="KNC30219.1"/>
    <property type="molecule type" value="Genomic_DNA"/>
</dbReference>